<name>A0A3M7M1E0_9PLEO</name>
<proteinExistence type="predicted"/>
<evidence type="ECO:0000313" key="2">
    <source>
        <dbReference type="Proteomes" id="UP000265663"/>
    </source>
</evidence>
<keyword evidence="2" id="KW-1185">Reference proteome</keyword>
<reference evidence="1 2" key="1">
    <citation type="journal article" date="2014" name="PLoS ONE">
        <title>De novo Genome Assembly of the Fungal Plant Pathogen Pyrenophora semeniperda.</title>
        <authorList>
            <person name="Soliai M.M."/>
            <person name="Meyer S.E."/>
            <person name="Udall J.A."/>
            <person name="Elzinga D.E."/>
            <person name="Hermansen R.A."/>
            <person name="Bodily P.M."/>
            <person name="Hart A.A."/>
            <person name="Coleman C.E."/>
        </authorList>
    </citation>
    <scope>NUCLEOTIDE SEQUENCE [LARGE SCALE GENOMIC DNA]</scope>
    <source>
        <strain evidence="1 2">CCB06</strain>
        <tissue evidence="1">Mycelium</tissue>
    </source>
</reference>
<organism evidence="1 2">
    <name type="scientific">Pyrenophora seminiperda CCB06</name>
    <dbReference type="NCBI Taxonomy" id="1302712"/>
    <lineage>
        <taxon>Eukaryota</taxon>
        <taxon>Fungi</taxon>
        <taxon>Dikarya</taxon>
        <taxon>Ascomycota</taxon>
        <taxon>Pezizomycotina</taxon>
        <taxon>Dothideomycetes</taxon>
        <taxon>Pleosporomycetidae</taxon>
        <taxon>Pleosporales</taxon>
        <taxon>Pleosporineae</taxon>
        <taxon>Pleosporaceae</taxon>
        <taxon>Pyrenophora</taxon>
    </lineage>
</organism>
<protein>
    <submittedName>
        <fullName evidence="1">Uncharacterized protein</fullName>
    </submittedName>
</protein>
<gene>
    <name evidence="1" type="ORF">GMOD_00004478</name>
</gene>
<dbReference type="AlphaFoldDB" id="A0A3M7M1E0"/>
<accession>A0A3M7M1E0</accession>
<dbReference type="Proteomes" id="UP000265663">
    <property type="component" value="Unassembled WGS sequence"/>
</dbReference>
<sequence>MAERLHITSKYAQPLISGRVTFVSLPGETRNQIYDLCLAREYQRVPLDPHYHNKPDPFNALAQTCSQIYTEVRSYLVKNQTAYIPIMAGMHYNYGSAELHEEYGLTPATHDTIAAALLDFSRVHFHLHLDSAAGHIYDPYALLSLLRDAIRKFLSTSRDVYVEHRLTPRRVTVHVDHLLVLWKEFQEERPMSIGRLTDVAYLLAKDRYTDWEFLSCLPTGQARSERLQPNPTPCLDCNDIPWFVSPSQASSKMPN</sequence>
<dbReference type="OrthoDB" id="3673440at2759"/>
<evidence type="ECO:0000313" key="1">
    <source>
        <dbReference type="EMBL" id="RMZ68262.1"/>
    </source>
</evidence>
<dbReference type="EMBL" id="KE747814">
    <property type="protein sequence ID" value="RMZ68262.1"/>
    <property type="molecule type" value="Genomic_DNA"/>
</dbReference>